<dbReference type="eggNOG" id="KOG4720">
    <property type="taxonomic scope" value="Eukaryota"/>
</dbReference>
<dbReference type="GO" id="GO:0004305">
    <property type="term" value="F:ethanolamine kinase activity"/>
    <property type="evidence" value="ECO:0007669"/>
    <property type="project" value="UniProtKB-EC"/>
</dbReference>
<dbReference type="Proteomes" id="UP000001568">
    <property type="component" value="Chromosome 2"/>
</dbReference>
<dbReference type="STRING" id="436017.A4RT34"/>
<organism evidence="4 5">
    <name type="scientific">Ostreococcus lucimarinus (strain CCE9901)</name>
    <dbReference type="NCBI Taxonomy" id="436017"/>
    <lineage>
        <taxon>Eukaryota</taxon>
        <taxon>Viridiplantae</taxon>
        <taxon>Chlorophyta</taxon>
        <taxon>Mamiellophyceae</taxon>
        <taxon>Mamiellales</taxon>
        <taxon>Bathycoccaceae</taxon>
        <taxon>Ostreococcus</taxon>
    </lineage>
</organism>
<comment type="similarity">
    <text evidence="2">Belongs to the choline/ethanolamine kinase family.</text>
</comment>
<proteinExistence type="inferred from homology"/>
<dbReference type="OrthoDB" id="197421at2759"/>
<evidence type="ECO:0000313" key="4">
    <source>
        <dbReference type="EMBL" id="ABO94679.1"/>
    </source>
</evidence>
<dbReference type="EC" id="2.7.1.82" evidence="3"/>
<dbReference type="InterPro" id="IPR011009">
    <property type="entry name" value="Kinase-like_dom_sf"/>
</dbReference>
<dbReference type="HOGENOM" id="CLU_805084_0_0_1"/>
<dbReference type="SUPFAM" id="SSF56112">
    <property type="entry name" value="Protein kinase-like (PK-like)"/>
    <property type="match status" value="1"/>
</dbReference>
<dbReference type="GO" id="GO:0006646">
    <property type="term" value="P:phosphatidylethanolamine biosynthetic process"/>
    <property type="evidence" value="ECO:0007669"/>
    <property type="project" value="TreeGrafter"/>
</dbReference>
<dbReference type="GeneID" id="5000455"/>
<name>A4RT34_OSTLU</name>
<protein>
    <recommendedName>
        <fullName evidence="3">ethanolamine kinase</fullName>
        <ecNumber evidence="3">2.7.1.82</ecNumber>
    </recommendedName>
</protein>
<dbReference type="RefSeq" id="XP_001416386.1">
    <property type="nucleotide sequence ID" value="XM_001416349.1"/>
</dbReference>
<dbReference type="PROSITE" id="PS00108">
    <property type="entry name" value="PROTEIN_KINASE_ST"/>
    <property type="match status" value="1"/>
</dbReference>
<evidence type="ECO:0000256" key="1">
    <source>
        <dbReference type="ARBA" id="ARBA00037883"/>
    </source>
</evidence>
<sequence length="345" mass="39954">MHAFVLSRPERPSYCKVRQTRRSPSATAFSKKVATSLSVEDVDAIKSILNYKHSVKLECAQFTEGFCNQVFKVSCGGETFVVKKYSKLSKLRCDLLSCIEMHKTLAERGICPHYISHADDIIVTEYLDGRVLREEDMKELSFCKSTAKLISRLHSVHVEGRERALIWKWFHQMLMQLRPLEGGMIAGVGVKELEDEVFKVESFFKSVHLPICFCHGDLKPSNVIYQQDRNFKLIDIDLAGPNYRGFDTMKLFRTTNSFYDESLLSFLQEYQAEKNSEMNVEGLFYEAQMCEALTWLEAALFFATLVPMNGETSQRNLSLFEDRWLHYKQTQWKFVYYGKLLKDIG</sequence>
<evidence type="ECO:0000313" key="5">
    <source>
        <dbReference type="Proteomes" id="UP000001568"/>
    </source>
</evidence>
<dbReference type="OMA" id="YEAQMCE"/>
<dbReference type="Pfam" id="PF01633">
    <property type="entry name" value="Choline_kinase"/>
    <property type="match status" value="1"/>
</dbReference>
<dbReference type="Gene3D" id="3.90.1200.10">
    <property type="match status" value="1"/>
</dbReference>
<dbReference type="Gramene" id="ABO94679">
    <property type="protein sequence ID" value="ABO94679"/>
    <property type="gene ID" value="OSTLU_119491"/>
</dbReference>
<comment type="pathway">
    <text evidence="1">Phospholipid metabolism; phosphatidylethanolamine biosynthesis; phosphatidylethanolamine from ethanolamine: step 1/3.</text>
</comment>
<dbReference type="KEGG" id="olu:OSTLU_119491"/>
<keyword evidence="5" id="KW-1185">Reference proteome</keyword>
<dbReference type="PANTHER" id="PTHR22603:SF66">
    <property type="entry name" value="ETHANOLAMINE KINASE"/>
    <property type="match status" value="1"/>
</dbReference>
<dbReference type="EMBL" id="CP000582">
    <property type="protein sequence ID" value="ABO94679.1"/>
    <property type="molecule type" value="Genomic_DNA"/>
</dbReference>
<accession>A4RT34</accession>
<dbReference type="PANTHER" id="PTHR22603">
    <property type="entry name" value="CHOLINE/ETHANOALAMINE KINASE"/>
    <property type="match status" value="1"/>
</dbReference>
<dbReference type="GO" id="GO:0005737">
    <property type="term" value="C:cytoplasm"/>
    <property type="evidence" value="ECO:0007669"/>
    <property type="project" value="TreeGrafter"/>
</dbReference>
<dbReference type="GO" id="GO:0004672">
    <property type="term" value="F:protein kinase activity"/>
    <property type="evidence" value="ECO:0007669"/>
    <property type="project" value="InterPro"/>
</dbReference>
<evidence type="ECO:0000256" key="3">
    <source>
        <dbReference type="ARBA" id="ARBA00038874"/>
    </source>
</evidence>
<gene>
    <name evidence="4" type="primary">EtnK</name>
    <name evidence="4" type="ORF">OSTLU_119491</name>
</gene>
<evidence type="ECO:0000256" key="2">
    <source>
        <dbReference type="ARBA" id="ARBA00038211"/>
    </source>
</evidence>
<reference evidence="4 5" key="1">
    <citation type="journal article" date="2007" name="Proc. Natl. Acad. Sci. U.S.A.">
        <title>The tiny eukaryote Ostreococcus provides genomic insights into the paradox of plankton speciation.</title>
        <authorList>
            <person name="Palenik B."/>
            <person name="Grimwood J."/>
            <person name="Aerts A."/>
            <person name="Rouze P."/>
            <person name="Salamov A."/>
            <person name="Putnam N."/>
            <person name="Dupont C."/>
            <person name="Jorgensen R."/>
            <person name="Derelle E."/>
            <person name="Rombauts S."/>
            <person name="Zhou K."/>
            <person name="Otillar R."/>
            <person name="Merchant S.S."/>
            <person name="Podell S."/>
            <person name="Gaasterland T."/>
            <person name="Napoli C."/>
            <person name="Gendler K."/>
            <person name="Manuell A."/>
            <person name="Tai V."/>
            <person name="Vallon O."/>
            <person name="Piganeau G."/>
            <person name="Jancek S."/>
            <person name="Heijde M."/>
            <person name="Jabbari K."/>
            <person name="Bowler C."/>
            <person name="Lohr M."/>
            <person name="Robbens S."/>
            <person name="Werner G."/>
            <person name="Dubchak I."/>
            <person name="Pazour G.J."/>
            <person name="Ren Q."/>
            <person name="Paulsen I."/>
            <person name="Delwiche C."/>
            <person name="Schmutz J."/>
            <person name="Rokhsar D."/>
            <person name="Van de Peer Y."/>
            <person name="Moreau H."/>
            <person name="Grigoriev I.V."/>
        </authorList>
    </citation>
    <scope>NUCLEOTIDE SEQUENCE [LARGE SCALE GENOMIC DNA]</scope>
    <source>
        <strain evidence="4 5">CCE9901</strain>
    </source>
</reference>
<dbReference type="AlphaFoldDB" id="A4RT34"/>
<dbReference type="InterPro" id="IPR008271">
    <property type="entry name" value="Ser/Thr_kinase_AS"/>
</dbReference>